<dbReference type="STRING" id="1499966.U14_03589"/>
<name>A0A081BPM2_9BACT</name>
<protein>
    <recommendedName>
        <fullName evidence="3">Zinc-finger domain-containing protein</fullName>
    </recommendedName>
</protein>
<sequence>MNITIDTILLEYGECLEPEVGAEWLLFYPGLLSADERQIFEQHLTACDYCREMRKFWHLTGIHVGVDTVLKQAEDDLRNRRYESAIARYNRVARFVPNIDESEAGHAFWTLATWRRLTAARTPTRNLFAMIFPSHAPGSYAMAAAANETTFPIFVEYADGQVKGRISASGTFLFFELLELSEEFRSGVFLVGRYLDPPIPMYLWKITPGQKHRLGTINSVFGGVEVEKISNALRTFNVFPIYAEVSQ</sequence>
<evidence type="ECO:0000313" key="1">
    <source>
        <dbReference type="EMBL" id="GAK52338.1"/>
    </source>
</evidence>
<keyword evidence="2" id="KW-1185">Reference proteome</keyword>
<evidence type="ECO:0008006" key="3">
    <source>
        <dbReference type="Google" id="ProtNLM"/>
    </source>
</evidence>
<gene>
    <name evidence="1" type="ORF">U14_03589</name>
</gene>
<organism evidence="1">
    <name type="scientific">Candidatus Moduliflexus flocculans</name>
    <dbReference type="NCBI Taxonomy" id="1499966"/>
    <lineage>
        <taxon>Bacteria</taxon>
        <taxon>Candidatus Moduliflexota</taxon>
        <taxon>Candidatus Moduliflexia</taxon>
        <taxon>Candidatus Moduliflexales</taxon>
        <taxon>Candidatus Moduliflexaceae</taxon>
    </lineage>
</organism>
<reference evidence="1" key="1">
    <citation type="journal article" date="2015" name="PeerJ">
        <title>First genomic representation of candidate bacterial phylum KSB3 points to enhanced environmental sensing as a trigger of wastewater bulking.</title>
        <authorList>
            <person name="Sekiguchi Y."/>
            <person name="Ohashi A."/>
            <person name="Parks D.H."/>
            <person name="Yamauchi T."/>
            <person name="Tyson G.W."/>
            <person name="Hugenholtz P."/>
        </authorList>
    </citation>
    <scope>NUCLEOTIDE SEQUENCE [LARGE SCALE GENOMIC DNA]</scope>
</reference>
<dbReference type="AlphaFoldDB" id="A0A081BPM2"/>
<proteinExistence type="predicted"/>
<dbReference type="HOGENOM" id="CLU_1122849_0_0_0"/>
<accession>A0A081BPM2</accession>
<dbReference type="Proteomes" id="UP000030700">
    <property type="component" value="Unassembled WGS sequence"/>
</dbReference>
<evidence type="ECO:0000313" key="2">
    <source>
        <dbReference type="Proteomes" id="UP000030700"/>
    </source>
</evidence>
<dbReference type="EMBL" id="DF820458">
    <property type="protein sequence ID" value="GAK52338.1"/>
    <property type="molecule type" value="Genomic_DNA"/>
</dbReference>